<organism evidence="2 3">
    <name type="scientific">Emticicia oligotrophica (strain DSM 17448 / CIP 109782 / MTCC 6937 / GPTSA100-15)</name>
    <dbReference type="NCBI Taxonomy" id="929562"/>
    <lineage>
        <taxon>Bacteria</taxon>
        <taxon>Pseudomonadati</taxon>
        <taxon>Bacteroidota</taxon>
        <taxon>Cytophagia</taxon>
        <taxon>Cytophagales</taxon>
        <taxon>Leadbetterellaceae</taxon>
        <taxon>Emticicia</taxon>
    </lineage>
</organism>
<feature type="domain" description="Bacterial EndoU nuclease" evidence="1">
    <location>
        <begin position="132"/>
        <end position="292"/>
    </location>
</feature>
<dbReference type="EMBL" id="CP002961">
    <property type="protein sequence ID" value="AFK03006.1"/>
    <property type="molecule type" value="Genomic_DNA"/>
</dbReference>
<evidence type="ECO:0000313" key="2">
    <source>
        <dbReference type="EMBL" id="AFK03006.1"/>
    </source>
</evidence>
<dbReference type="InterPro" id="IPR029501">
    <property type="entry name" value="EndoU_bac"/>
</dbReference>
<reference evidence="2 3" key="1">
    <citation type="submission" date="2011-07" db="EMBL/GenBank/DDBJ databases">
        <title>The complete genome of chromosome of Emticicia oligotrophica DSM 17448.</title>
        <authorList>
            <consortium name="US DOE Joint Genome Institute (JGI-PGF)"/>
            <person name="Lucas S."/>
            <person name="Han J."/>
            <person name="Lapidus A."/>
            <person name="Bruce D."/>
            <person name="Goodwin L."/>
            <person name="Pitluck S."/>
            <person name="Peters L."/>
            <person name="Kyrpides N."/>
            <person name="Mavromatis K."/>
            <person name="Ivanova N."/>
            <person name="Ovchinnikova G."/>
            <person name="Teshima H."/>
            <person name="Detter J.C."/>
            <person name="Tapia R."/>
            <person name="Han C."/>
            <person name="Land M."/>
            <person name="Hauser L."/>
            <person name="Markowitz V."/>
            <person name="Cheng J.-F."/>
            <person name="Hugenholtz P."/>
            <person name="Woyke T."/>
            <person name="Wu D."/>
            <person name="Tindall B."/>
            <person name="Pomrenke H."/>
            <person name="Brambilla E."/>
            <person name="Klenk H.-P."/>
            <person name="Eisen J.A."/>
        </authorList>
    </citation>
    <scope>NUCLEOTIDE SEQUENCE [LARGE SCALE GENOMIC DNA]</scope>
    <source>
        <strain evidence="2 3">DSM 17448</strain>
    </source>
</reference>
<keyword evidence="3" id="KW-1185">Reference proteome</keyword>
<protein>
    <recommendedName>
        <fullName evidence="1">Bacterial EndoU nuclease domain-containing protein</fullName>
    </recommendedName>
</protein>
<accession>A0ABN4ALB6</accession>
<sequence length="293" mass="32715">MVKGVTTKLDEVTNVHFMERGSSFKTGTIEFVEDANGEKWLKATTTASRYANYPNIQKLATHVLDEVDNLADDLLTTLETDLAGNSALKTAFEEDVSLLEVWKNVNHLNSFKGESKFLQALKKVKLEFNDLIDKHIFRGDIKKTLNADGTTTFGNAGGGHHISAVNSNPPYRTGDIQIISTANSNTANGLKECKIRVYDEDLYLYHQRNYNPNTNVPDPTFWGWKTKSRNSTLFPDSWTKGKMQEEIALAWSNKGSATSIGNGAYVYEGVCSEGFKIQFLERNGVIETIFPIL</sequence>
<name>A0ABN4ALB6_EMTOG</name>
<evidence type="ECO:0000313" key="3">
    <source>
        <dbReference type="Proteomes" id="UP000002875"/>
    </source>
</evidence>
<gene>
    <name evidence="2" type="ordered locus">Emtol_1864</name>
</gene>
<proteinExistence type="predicted"/>
<dbReference type="Proteomes" id="UP000002875">
    <property type="component" value="Chromosome"/>
</dbReference>
<evidence type="ECO:0000259" key="1">
    <source>
        <dbReference type="Pfam" id="PF14436"/>
    </source>
</evidence>
<dbReference type="Pfam" id="PF14436">
    <property type="entry name" value="EndoU_bacteria"/>
    <property type="match status" value="1"/>
</dbReference>